<gene>
    <name evidence="3" type="ORF">BSL78_27307</name>
</gene>
<accession>A0A2G8JJE2</accession>
<evidence type="ECO:0000313" key="3">
    <source>
        <dbReference type="EMBL" id="PIK35863.1"/>
    </source>
</evidence>
<protein>
    <submittedName>
        <fullName evidence="3">Uncharacterized protein</fullName>
    </submittedName>
</protein>
<keyword evidence="2" id="KW-0732">Signal</keyword>
<feature type="signal peptide" evidence="2">
    <location>
        <begin position="1"/>
        <end position="26"/>
    </location>
</feature>
<sequence>MKSGRFLQILLVSLLQTLLRNSKISASGSEVTSSISKEPVKATKPDEMELCEEGIRYPTTIKPDGLVSLSSIHLYQDVKSSNNGPSLLGKLAVTTISVLVVLFCVLGIRWYYKSKTDEEIRPKNGEDERMIVYKTQPTWCNDPDTDSDVNELEPFYCHDSDR</sequence>
<dbReference type="Proteomes" id="UP000230750">
    <property type="component" value="Unassembled WGS sequence"/>
</dbReference>
<keyword evidence="1" id="KW-0812">Transmembrane</keyword>
<evidence type="ECO:0000256" key="2">
    <source>
        <dbReference type="SAM" id="SignalP"/>
    </source>
</evidence>
<dbReference type="EMBL" id="MRZV01001797">
    <property type="protein sequence ID" value="PIK35863.1"/>
    <property type="molecule type" value="Genomic_DNA"/>
</dbReference>
<dbReference type="AlphaFoldDB" id="A0A2G8JJE2"/>
<proteinExistence type="predicted"/>
<keyword evidence="4" id="KW-1185">Reference proteome</keyword>
<feature type="chain" id="PRO_5013614141" evidence="2">
    <location>
        <begin position="27"/>
        <end position="162"/>
    </location>
</feature>
<organism evidence="3 4">
    <name type="scientific">Stichopus japonicus</name>
    <name type="common">Sea cucumber</name>
    <dbReference type="NCBI Taxonomy" id="307972"/>
    <lineage>
        <taxon>Eukaryota</taxon>
        <taxon>Metazoa</taxon>
        <taxon>Echinodermata</taxon>
        <taxon>Eleutherozoa</taxon>
        <taxon>Echinozoa</taxon>
        <taxon>Holothuroidea</taxon>
        <taxon>Aspidochirotacea</taxon>
        <taxon>Aspidochirotida</taxon>
        <taxon>Stichopodidae</taxon>
        <taxon>Apostichopus</taxon>
    </lineage>
</organism>
<evidence type="ECO:0000256" key="1">
    <source>
        <dbReference type="SAM" id="Phobius"/>
    </source>
</evidence>
<reference evidence="3 4" key="1">
    <citation type="journal article" date="2017" name="PLoS Biol.">
        <title>The sea cucumber genome provides insights into morphological evolution and visceral regeneration.</title>
        <authorList>
            <person name="Zhang X."/>
            <person name="Sun L."/>
            <person name="Yuan J."/>
            <person name="Sun Y."/>
            <person name="Gao Y."/>
            <person name="Zhang L."/>
            <person name="Li S."/>
            <person name="Dai H."/>
            <person name="Hamel J.F."/>
            <person name="Liu C."/>
            <person name="Yu Y."/>
            <person name="Liu S."/>
            <person name="Lin W."/>
            <person name="Guo K."/>
            <person name="Jin S."/>
            <person name="Xu P."/>
            <person name="Storey K.B."/>
            <person name="Huan P."/>
            <person name="Zhang T."/>
            <person name="Zhou Y."/>
            <person name="Zhang J."/>
            <person name="Lin C."/>
            <person name="Li X."/>
            <person name="Xing L."/>
            <person name="Huo D."/>
            <person name="Sun M."/>
            <person name="Wang L."/>
            <person name="Mercier A."/>
            <person name="Li F."/>
            <person name="Yang H."/>
            <person name="Xiang J."/>
        </authorList>
    </citation>
    <scope>NUCLEOTIDE SEQUENCE [LARGE SCALE GENOMIC DNA]</scope>
    <source>
        <strain evidence="3">Shaxun</strain>
        <tissue evidence="3">Muscle</tissue>
    </source>
</reference>
<name>A0A2G8JJE2_STIJA</name>
<comment type="caution">
    <text evidence="3">The sequence shown here is derived from an EMBL/GenBank/DDBJ whole genome shotgun (WGS) entry which is preliminary data.</text>
</comment>
<keyword evidence="1" id="KW-1133">Transmembrane helix</keyword>
<feature type="transmembrane region" description="Helical" evidence="1">
    <location>
        <begin position="91"/>
        <end position="112"/>
    </location>
</feature>
<evidence type="ECO:0000313" key="4">
    <source>
        <dbReference type="Proteomes" id="UP000230750"/>
    </source>
</evidence>
<keyword evidence="1" id="KW-0472">Membrane</keyword>